<dbReference type="PANTHER" id="PTHR31919">
    <property type="entry name" value="ZINC FINGERS AND HOMEOBOXES PROTEIN 1, ISOFORM 2"/>
    <property type="match status" value="1"/>
</dbReference>
<evidence type="ECO:0000313" key="3">
    <source>
        <dbReference type="EMBL" id="GFO18873.1"/>
    </source>
</evidence>
<sequence>MTDLGLAFDDEDLQTQKKKQARDKDLPYHVKIVTPQWFDEAVKLTDCPGQEPQVMKFRGDYRYKLRDYTTAAEHYINALEILPENNGAVGQDLRESLARCYAYTGNYDDGLKLARDLVKEMSMEDEAHQRQSLMLLSFVCEKAHLWEECVQSLQKLCLLQPNFPQTWCQLGDAMSHLIYSENLNCSPSHKKDMQNTVNTVSENRIPISSSLDGSIERHLEVAVICYNRAKFLFESVMSSASDLIKTRNQKILTEIAEKIENLPLPEEIKQRASKTVIKPVGIQTEDADDTEGKGKAEDAENQNEVCKHDDISTLFHQKFCSWNSNSQK</sequence>
<accession>A0AAV4BI66</accession>
<dbReference type="GO" id="GO:0003677">
    <property type="term" value="F:DNA binding"/>
    <property type="evidence" value="ECO:0007669"/>
    <property type="project" value="UniProtKB-KW"/>
</dbReference>
<dbReference type="PROSITE" id="PS50005">
    <property type="entry name" value="TPR"/>
    <property type="match status" value="1"/>
</dbReference>
<evidence type="ECO:0000256" key="2">
    <source>
        <dbReference type="SAM" id="MobiDB-lite"/>
    </source>
</evidence>
<dbReference type="Pfam" id="PF17826">
    <property type="entry name" value="DUF5588"/>
    <property type="match status" value="1"/>
</dbReference>
<evidence type="ECO:0000256" key="1">
    <source>
        <dbReference type="PROSITE-ProRule" id="PRU00339"/>
    </source>
</evidence>
<dbReference type="Proteomes" id="UP000735302">
    <property type="component" value="Unassembled WGS sequence"/>
</dbReference>
<dbReference type="Gene3D" id="1.25.40.10">
    <property type="entry name" value="Tetratricopeptide repeat domain"/>
    <property type="match status" value="1"/>
</dbReference>
<dbReference type="SUPFAM" id="SSF48452">
    <property type="entry name" value="TPR-like"/>
    <property type="match status" value="1"/>
</dbReference>
<protein>
    <submittedName>
        <fullName evidence="3">Zinc fingers and homeoboxes protein 1, isoform 2</fullName>
    </submittedName>
</protein>
<keyword evidence="4" id="KW-1185">Reference proteome</keyword>
<gene>
    <name evidence="3" type="ORF">PoB_004537800</name>
</gene>
<dbReference type="PANTHER" id="PTHR31919:SF1">
    <property type="entry name" value="ZINC FINGERS AND HOMEOBOXES PROTEIN 1, ISOFORM 2"/>
    <property type="match status" value="1"/>
</dbReference>
<dbReference type="InterPro" id="IPR011990">
    <property type="entry name" value="TPR-like_helical_dom_sf"/>
</dbReference>
<keyword evidence="3" id="KW-0371">Homeobox</keyword>
<feature type="region of interest" description="Disordered" evidence="2">
    <location>
        <begin position="281"/>
        <end position="304"/>
    </location>
</feature>
<keyword evidence="3" id="KW-0238">DNA-binding</keyword>
<dbReference type="InterPro" id="IPR041404">
    <property type="entry name" value="DUF5588"/>
</dbReference>
<dbReference type="AlphaFoldDB" id="A0AAV4BI66"/>
<comment type="caution">
    <text evidence="3">The sequence shown here is derived from an EMBL/GenBank/DDBJ whole genome shotgun (WGS) entry which is preliminary data.</text>
</comment>
<evidence type="ECO:0000313" key="4">
    <source>
        <dbReference type="Proteomes" id="UP000735302"/>
    </source>
</evidence>
<dbReference type="EMBL" id="BLXT01004995">
    <property type="protein sequence ID" value="GFO18873.1"/>
    <property type="molecule type" value="Genomic_DNA"/>
</dbReference>
<feature type="repeat" description="TPR" evidence="1">
    <location>
        <begin position="52"/>
        <end position="85"/>
    </location>
</feature>
<proteinExistence type="predicted"/>
<organism evidence="3 4">
    <name type="scientific">Plakobranchus ocellatus</name>
    <dbReference type="NCBI Taxonomy" id="259542"/>
    <lineage>
        <taxon>Eukaryota</taxon>
        <taxon>Metazoa</taxon>
        <taxon>Spiralia</taxon>
        <taxon>Lophotrochozoa</taxon>
        <taxon>Mollusca</taxon>
        <taxon>Gastropoda</taxon>
        <taxon>Heterobranchia</taxon>
        <taxon>Euthyneura</taxon>
        <taxon>Panpulmonata</taxon>
        <taxon>Sacoglossa</taxon>
        <taxon>Placobranchoidea</taxon>
        <taxon>Plakobranchidae</taxon>
        <taxon>Plakobranchus</taxon>
    </lineage>
</organism>
<dbReference type="InterPro" id="IPR019734">
    <property type="entry name" value="TPR_rpt"/>
</dbReference>
<reference evidence="3 4" key="1">
    <citation type="journal article" date="2021" name="Elife">
        <title>Chloroplast acquisition without the gene transfer in kleptoplastic sea slugs, Plakobranchus ocellatus.</title>
        <authorList>
            <person name="Maeda T."/>
            <person name="Takahashi S."/>
            <person name="Yoshida T."/>
            <person name="Shimamura S."/>
            <person name="Takaki Y."/>
            <person name="Nagai Y."/>
            <person name="Toyoda A."/>
            <person name="Suzuki Y."/>
            <person name="Arimoto A."/>
            <person name="Ishii H."/>
            <person name="Satoh N."/>
            <person name="Nishiyama T."/>
            <person name="Hasebe M."/>
            <person name="Maruyama T."/>
            <person name="Minagawa J."/>
            <person name="Obokata J."/>
            <person name="Shigenobu S."/>
        </authorList>
    </citation>
    <scope>NUCLEOTIDE SEQUENCE [LARGE SCALE GENOMIC DNA]</scope>
</reference>
<name>A0AAV4BI66_9GAST</name>
<keyword evidence="1" id="KW-0802">TPR repeat</keyword>